<evidence type="ECO:0000259" key="7">
    <source>
        <dbReference type="Pfam" id="PF02687"/>
    </source>
</evidence>
<comment type="caution">
    <text evidence="9">The sequence shown here is derived from an EMBL/GenBank/DDBJ whole genome shotgun (WGS) entry which is preliminary data.</text>
</comment>
<feature type="domain" description="ABC3 transporter permease C-terminal" evidence="7">
    <location>
        <begin position="711"/>
        <end position="825"/>
    </location>
</feature>
<feature type="domain" description="MacB-like periplasmic core" evidence="8">
    <location>
        <begin position="20"/>
        <end position="225"/>
    </location>
</feature>
<dbReference type="InterPro" id="IPR038766">
    <property type="entry name" value="Membrane_comp_ABC_pdt"/>
</dbReference>
<comment type="subcellular location">
    <subcellularLocation>
        <location evidence="1">Cell membrane</location>
        <topology evidence="1">Multi-pass membrane protein</topology>
    </subcellularLocation>
</comment>
<evidence type="ECO:0000256" key="6">
    <source>
        <dbReference type="SAM" id="Phobius"/>
    </source>
</evidence>
<keyword evidence="3 6" id="KW-0812">Transmembrane</keyword>
<keyword evidence="5 6" id="KW-0472">Membrane</keyword>
<sequence>MNRLLGRIGRSDLRRHPVQTGLAVVGVAIAVAVVVAVDLANHSAREAMRVSLASVTGAATHQVVSGPDGLDERVYTRLRTELGFHAAAPVIEGGARLAEADTRRSLTLLGLDAFAEGPFQRPLGGTAGLGEAFNELLLGERAIALGSGEAERLGVTAGDALAVQVAGRRVSLEIVSVVDDPQDQARGLILADIATAQTLLDRHGRIDRIDLVADEAAVARLKAELGSGARIVPAAASAQSVLEMSRAFQINLTALSLLAVVVGAFLVFNTLSFLAVRRRATIGVLRAMGVQRDEILRQVLGDALLIGSVGTVIGLALGFGLAHALVGLVLQTVNDVYFSRAAGDLELSTLSLVAGIVVGVGGAVIAALAPAREAAATPPRAALSRSDLEQRAHRLARQATPAGVIVLVIGSALIAGSSGLVVAFVGLFAIILGAALLAPRFMLWLTALLRPLVRGRPLAGLVVEGAAASLSRTGVAVAALSVAVAAVIGVSIMIESFRTSVIDWLQGSLAADYYVTAPVAMDDGTADTVAGLSGVAFVSRSRFETVQTADGPIEIWALGLPNQREPELDLLAGEPAAAYAALAEDDAVLISEPFAARRDLEVGDTLALPVADDAPPFEVAGIYRDYGSPTGVVLMRRPLYRALFDDEGLSGIGVHVDPSANAAASPDWQPVIERATADVPGARVTDNAAVFEQSLAIFDRTFAITEVLRWLAGLVAFVGVVSALMALHLDRQREFAVMRAIGFERRGLGFVVGGQSGLLGLAAGLWAIPLGLALAGLLVFVINRRAFGWTMGFELSALPLVEGVLLAVGASLLAALHPAWRAARQGIARGLKGE</sequence>
<evidence type="ECO:0000256" key="5">
    <source>
        <dbReference type="ARBA" id="ARBA00023136"/>
    </source>
</evidence>
<reference evidence="9 10" key="1">
    <citation type="submission" date="2019-06" db="EMBL/GenBank/DDBJ databases">
        <title>Metagenome assembled Genome of Spiribacter salinus SL48-SHIP from the microbial mat of Salt Lake 48 (Novosibirsk region, Russia).</title>
        <authorList>
            <person name="Shipova A."/>
            <person name="Rozanov A.S."/>
            <person name="Bryanskaya A.V."/>
            <person name="Peltek S.E."/>
        </authorList>
    </citation>
    <scope>NUCLEOTIDE SEQUENCE [LARGE SCALE GENOMIC DNA]</scope>
    <source>
        <strain evidence="9">SL48-SHIP-2</strain>
    </source>
</reference>
<dbReference type="Pfam" id="PF12704">
    <property type="entry name" value="MacB_PCD"/>
    <property type="match status" value="2"/>
</dbReference>
<dbReference type="STRING" id="1260251.SPISAL_01820"/>
<dbReference type="Pfam" id="PF02687">
    <property type="entry name" value="FtsX"/>
    <property type="match status" value="2"/>
</dbReference>
<evidence type="ECO:0000256" key="1">
    <source>
        <dbReference type="ARBA" id="ARBA00004651"/>
    </source>
</evidence>
<feature type="transmembrane region" description="Helical" evidence="6">
    <location>
        <begin position="254"/>
        <end position="276"/>
    </location>
</feature>
<dbReference type="InterPro" id="IPR003838">
    <property type="entry name" value="ABC3_permease_C"/>
</dbReference>
<dbReference type="PANTHER" id="PTHR30287">
    <property type="entry name" value="MEMBRANE COMPONENT OF PREDICTED ABC SUPERFAMILY METABOLITE UPTAKE TRANSPORTER"/>
    <property type="match status" value="1"/>
</dbReference>
<evidence type="ECO:0000313" key="10">
    <source>
        <dbReference type="Proteomes" id="UP000315400"/>
    </source>
</evidence>
<feature type="transmembrane region" description="Helical" evidence="6">
    <location>
        <begin position="21"/>
        <end position="40"/>
    </location>
</feature>
<feature type="transmembrane region" description="Helical" evidence="6">
    <location>
        <begin position="470"/>
        <end position="494"/>
    </location>
</feature>
<feature type="transmembrane region" description="Helical" evidence="6">
    <location>
        <begin position="707"/>
        <end position="729"/>
    </location>
</feature>
<keyword evidence="4 6" id="KW-1133">Transmembrane helix</keyword>
<evidence type="ECO:0000256" key="2">
    <source>
        <dbReference type="ARBA" id="ARBA00022475"/>
    </source>
</evidence>
<name>A0A540VR92_9GAMM</name>
<evidence type="ECO:0000256" key="4">
    <source>
        <dbReference type="ARBA" id="ARBA00022989"/>
    </source>
</evidence>
<protein>
    <submittedName>
        <fullName evidence="9">ABC transporter permease</fullName>
    </submittedName>
</protein>
<accession>A0A540VR92</accession>
<keyword evidence="2" id="KW-1003">Cell membrane</keyword>
<proteinExistence type="predicted"/>
<evidence type="ECO:0000313" key="9">
    <source>
        <dbReference type="EMBL" id="TQE99269.1"/>
    </source>
</evidence>
<gene>
    <name evidence="9" type="ORF">FKY71_09460</name>
</gene>
<feature type="transmembrane region" description="Helical" evidence="6">
    <location>
        <begin position="750"/>
        <end position="783"/>
    </location>
</feature>
<dbReference type="PANTHER" id="PTHR30287:SF2">
    <property type="entry name" value="BLL1001 PROTEIN"/>
    <property type="match status" value="1"/>
</dbReference>
<evidence type="ECO:0000256" key="3">
    <source>
        <dbReference type="ARBA" id="ARBA00022692"/>
    </source>
</evidence>
<feature type="domain" description="ABC3 transporter permease C-terminal" evidence="7">
    <location>
        <begin position="255"/>
        <end position="379"/>
    </location>
</feature>
<feature type="transmembrane region" description="Helical" evidence="6">
    <location>
        <begin position="795"/>
        <end position="816"/>
    </location>
</feature>
<dbReference type="InterPro" id="IPR025857">
    <property type="entry name" value="MacB_PCD"/>
</dbReference>
<organism evidence="9 10">
    <name type="scientific">Spiribacter salinus</name>
    <dbReference type="NCBI Taxonomy" id="1335746"/>
    <lineage>
        <taxon>Bacteria</taxon>
        <taxon>Pseudomonadati</taxon>
        <taxon>Pseudomonadota</taxon>
        <taxon>Gammaproteobacteria</taxon>
        <taxon>Chromatiales</taxon>
        <taxon>Ectothiorhodospiraceae</taxon>
        <taxon>Spiribacter</taxon>
    </lineage>
</organism>
<feature type="transmembrane region" description="Helical" evidence="6">
    <location>
        <begin position="350"/>
        <end position="371"/>
    </location>
</feature>
<feature type="transmembrane region" description="Helical" evidence="6">
    <location>
        <begin position="304"/>
        <end position="330"/>
    </location>
</feature>
<evidence type="ECO:0000259" key="8">
    <source>
        <dbReference type="Pfam" id="PF12704"/>
    </source>
</evidence>
<dbReference type="Proteomes" id="UP000315400">
    <property type="component" value="Unassembled WGS sequence"/>
</dbReference>
<dbReference type="AlphaFoldDB" id="A0A540VR92"/>
<feature type="transmembrane region" description="Helical" evidence="6">
    <location>
        <begin position="421"/>
        <end position="449"/>
    </location>
</feature>
<feature type="domain" description="MacB-like periplasmic core" evidence="8">
    <location>
        <begin position="473"/>
        <end position="664"/>
    </location>
</feature>
<dbReference type="GO" id="GO:0005886">
    <property type="term" value="C:plasma membrane"/>
    <property type="evidence" value="ECO:0007669"/>
    <property type="project" value="UniProtKB-SubCell"/>
</dbReference>
<dbReference type="EMBL" id="VIFK01000076">
    <property type="protein sequence ID" value="TQE99269.1"/>
    <property type="molecule type" value="Genomic_DNA"/>
</dbReference>